<keyword evidence="4" id="KW-1185">Reference proteome</keyword>
<feature type="transmembrane region" description="Helical" evidence="2">
    <location>
        <begin position="370"/>
        <end position="389"/>
    </location>
</feature>
<feature type="transmembrane region" description="Helical" evidence="2">
    <location>
        <begin position="458"/>
        <end position="478"/>
    </location>
</feature>
<proteinExistence type="predicted"/>
<feature type="region of interest" description="Disordered" evidence="1">
    <location>
        <begin position="1"/>
        <end position="56"/>
    </location>
</feature>
<evidence type="ECO:0008006" key="5">
    <source>
        <dbReference type="Google" id="ProtNLM"/>
    </source>
</evidence>
<dbReference type="AlphaFoldDB" id="A0A8S1Q3C9"/>
<evidence type="ECO:0000256" key="2">
    <source>
        <dbReference type="SAM" id="Phobius"/>
    </source>
</evidence>
<feature type="transmembrane region" description="Helical" evidence="2">
    <location>
        <begin position="417"/>
        <end position="438"/>
    </location>
</feature>
<reference evidence="3" key="1">
    <citation type="submission" date="2021-01" db="EMBL/GenBank/DDBJ databases">
        <authorList>
            <consortium name="Genoscope - CEA"/>
            <person name="William W."/>
        </authorList>
    </citation>
    <scope>NUCLEOTIDE SEQUENCE</scope>
</reference>
<keyword evidence="2" id="KW-0812">Transmembrane</keyword>
<feature type="compositionally biased region" description="Polar residues" evidence="1">
    <location>
        <begin position="37"/>
        <end position="55"/>
    </location>
</feature>
<keyword evidence="2" id="KW-0472">Membrane</keyword>
<dbReference type="OrthoDB" id="305992at2759"/>
<feature type="transmembrane region" description="Helical" evidence="2">
    <location>
        <begin position="302"/>
        <end position="320"/>
    </location>
</feature>
<name>A0A8S1Q3C9_9CILI</name>
<dbReference type="PANTHER" id="PTHR40849:SF2">
    <property type="entry name" value="RGS DOMAIN-CONTAINING PROTEIN"/>
    <property type="match status" value="1"/>
</dbReference>
<dbReference type="Proteomes" id="UP000692954">
    <property type="component" value="Unassembled WGS sequence"/>
</dbReference>
<feature type="region of interest" description="Disordered" evidence="1">
    <location>
        <begin position="526"/>
        <end position="576"/>
    </location>
</feature>
<evidence type="ECO:0000313" key="4">
    <source>
        <dbReference type="Proteomes" id="UP000692954"/>
    </source>
</evidence>
<protein>
    <recommendedName>
        <fullName evidence="5">Transmembrane protein</fullName>
    </recommendedName>
</protein>
<evidence type="ECO:0000313" key="3">
    <source>
        <dbReference type="EMBL" id="CAD8109783.1"/>
    </source>
</evidence>
<organism evidence="3 4">
    <name type="scientific">Paramecium sonneborni</name>
    <dbReference type="NCBI Taxonomy" id="65129"/>
    <lineage>
        <taxon>Eukaryota</taxon>
        <taxon>Sar</taxon>
        <taxon>Alveolata</taxon>
        <taxon>Ciliophora</taxon>
        <taxon>Intramacronucleata</taxon>
        <taxon>Oligohymenophorea</taxon>
        <taxon>Peniculida</taxon>
        <taxon>Parameciidae</taxon>
        <taxon>Paramecium</taxon>
    </lineage>
</organism>
<gene>
    <name evidence="3" type="ORF">PSON_ATCC_30995.1.T0940118</name>
</gene>
<comment type="caution">
    <text evidence="3">The sequence shown here is derived from an EMBL/GenBank/DDBJ whole genome shotgun (WGS) entry which is preliminary data.</text>
</comment>
<feature type="compositionally biased region" description="Basic and acidic residues" evidence="1">
    <location>
        <begin position="547"/>
        <end position="561"/>
    </location>
</feature>
<feature type="compositionally biased region" description="Basic and acidic residues" evidence="1">
    <location>
        <begin position="8"/>
        <end position="36"/>
    </location>
</feature>
<evidence type="ECO:0000256" key="1">
    <source>
        <dbReference type="SAM" id="MobiDB-lite"/>
    </source>
</evidence>
<dbReference type="EMBL" id="CAJJDN010000094">
    <property type="protein sequence ID" value="CAD8109783.1"/>
    <property type="molecule type" value="Genomic_DNA"/>
</dbReference>
<sequence>MLKKLKQQTKDAFNKHFGKDQYKEMKEEEFNNKQDFSKSPLSLPNQIQPDSNIDGNDQANFNQNFDQNASDVPQLDFNKAIIPEELIQQMQEQEIKEIAEEQANKKYVKPKKNDEIPDFLNQKICLDENGDNYYEVAAKKAKEQNSTMYQLKTFVSKQATSAQKQVKKQLKKLDTHIKNKILEKKQHINLWIAGQVDTQIVSLMSRIEPKITESVQKSVPYDFMQDFFQDAAINLWKDFTDLIRLELRAKLETSKVEIRKRDSKGIIQQIRNFILYSLYPADLTNRDHMRRISYQIMKICQLLPYMGIQPMMFIIILLCINKDEEFQLVNYIAEYKSMQFITNGLLPCFLAYFHYLFFDCGPGNHHQVHILIFTLIVQVLNVWIAYIFLRKSYSRGAFLKEQLTIAQDSKGGRLKYFLIYDFISLNIAIIMSIILYIYKIKDSSTQSFGDLLFFTRTMYALLCIPFVFFIFPFFVKMLTNGIPTGYDKYGNCIPSLSTIQIQYKETKFKRQTIVDIEEILERDIDEENEKNLKEQEQEEQNNNNQETKNENFKENENEQKNSKKKKNKKEIQKTIG</sequence>
<feature type="transmembrane region" description="Helical" evidence="2">
    <location>
        <begin position="340"/>
        <end position="358"/>
    </location>
</feature>
<accession>A0A8S1Q3C9</accession>
<dbReference type="PANTHER" id="PTHR40849">
    <property type="entry name" value="C2 CALCIUM-DEPENDENT MEMBRANE TARGETING"/>
    <property type="match status" value="1"/>
</dbReference>
<keyword evidence="2" id="KW-1133">Transmembrane helix</keyword>